<evidence type="ECO:0000259" key="8">
    <source>
        <dbReference type="Pfam" id="PF00593"/>
    </source>
</evidence>
<evidence type="ECO:0000259" key="9">
    <source>
        <dbReference type="Pfam" id="PF07715"/>
    </source>
</evidence>
<evidence type="ECO:0000256" key="4">
    <source>
        <dbReference type="ARBA" id="ARBA00023237"/>
    </source>
</evidence>
<evidence type="ECO:0000256" key="7">
    <source>
        <dbReference type="SAM" id="SignalP"/>
    </source>
</evidence>
<keyword evidence="10" id="KW-0675">Receptor</keyword>
<dbReference type="AlphaFoldDB" id="A0A7W9U6W8"/>
<keyword evidence="4" id="KW-0998">Cell outer membrane</keyword>
<evidence type="ECO:0000256" key="5">
    <source>
        <dbReference type="RuleBase" id="RU003357"/>
    </source>
</evidence>
<feature type="domain" description="TonB-dependent receptor plug" evidence="9">
    <location>
        <begin position="80"/>
        <end position="181"/>
    </location>
</feature>
<comment type="subcellular location">
    <subcellularLocation>
        <location evidence="1 5">Cell outer membrane</location>
    </subcellularLocation>
</comment>
<accession>A0A7W9U6W8</accession>
<keyword evidence="3 5" id="KW-0472">Membrane</keyword>
<dbReference type="SUPFAM" id="SSF56935">
    <property type="entry name" value="Porins"/>
    <property type="match status" value="1"/>
</dbReference>
<keyword evidence="5" id="KW-0798">TonB box</keyword>
<reference evidence="10 11" key="1">
    <citation type="submission" date="2020-08" db="EMBL/GenBank/DDBJ databases">
        <title>The Agave Microbiome: Exploring the role of microbial communities in plant adaptations to desert environments.</title>
        <authorList>
            <person name="Partida-Martinez L.P."/>
        </authorList>
    </citation>
    <scope>NUCLEOTIDE SEQUENCE [LARGE SCALE GENOMIC DNA]</scope>
    <source>
        <strain evidence="10 11">AT3.2</strain>
    </source>
</reference>
<sequence length="884" mass="95840">MHARRRFALRATVAALAGAGLMSAATVGAQEVGAATADVPAASAPSNAENNTARASADRDAAVVTVTGTRQAAQSAQAIKRNAEQVLDSIVADDIGKFPDKNVAEILGRVPGVQVIRQNGEAGNVVIRGLGGITTLYNGREMFTAAGRSLFLADVPVAMLQRVDVYKSQGADMVEGGTSGVIDVRTNRPFDFKGAQAAFNVRAEHRDKADKIDPNVSGLLSNRWKTAMGEIGLLGGLSYQRGRYHDETAFVGEPRTIDRGIIGAPSMGRVMSGGDRERLAGNLSAQWRPSSDLELYAESFSTKIDHDSQSIFFVGDLPINNPGSTVTPMPGSNYLGSISNPNVNTFTLSSTQARRDDSETHQGAVGAIWKATPGVRVSGEVVRTVSKYSQKNPILDTVMNMSKAINAEVRDGGGYLEYPGTDMTDPANWTMFALFDNHNRSRGAATDWRGDVAWTPEADGFFKELSVGARHVQRDASFVHELNGYTAAPNSFTPNAIKVTDFPGLNCTSPKTGGNYGMNQFYAPCRDYLLDNTGAIRQVIKGNPNPQPDNPLSFYSDREQSSAAYIKANFGFDAWSLPIDGTAGLRYVKTKQRISGFSSTAGVVSPVTVSSTTNDVLPSLSMRAHFRQDLIGRLSASKAIERAPFGDFNPGLTLFPSTTTTLATGTAGNPNLMPQEARNVDVALEWYFAPAGSITGTLFQHDYENYLRRSARPETYDGLTYNVSRPYNAVEGKLKGAELAYQQFYTKLPGWLGGLGMQANVTWMDGGLAEADGTINTFAGMSKLSANLVALYEYGKWSGRIAYSWRDKFTAEYNYRALPYNIVVDPLKTLDASVSYKLTDKLTVTLDGSNLLDQSYHDYHSVPELPRDVRRYDRVVGLALRWRN</sequence>
<dbReference type="InterPro" id="IPR037066">
    <property type="entry name" value="Plug_dom_sf"/>
</dbReference>
<proteinExistence type="inferred from homology"/>
<evidence type="ECO:0000256" key="6">
    <source>
        <dbReference type="SAM" id="MobiDB-lite"/>
    </source>
</evidence>
<dbReference type="InterPro" id="IPR012910">
    <property type="entry name" value="Plug_dom"/>
</dbReference>
<dbReference type="Pfam" id="PF07715">
    <property type="entry name" value="Plug"/>
    <property type="match status" value="1"/>
</dbReference>
<evidence type="ECO:0000256" key="1">
    <source>
        <dbReference type="ARBA" id="ARBA00004442"/>
    </source>
</evidence>
<feature type="compositionally biased region" description="Low complexity" evidence="6">
    <location>
        <begin position="38"/>
        <end position="55"/>
    </location>
</feature>
<feature type="chain" id="PRO_5031500629" evidence="7">
    <location>
        <begin position="30"/>
        <end position="884"/>
    </location>
</feature>
<feature type="domain" description="TonB-dependent receptor-like beta-barrel" evidence="8">
    <location>
        <begin position="424"/>
        <end position="851"/>
    </location>
</feature>
<dbReference type="Pfam" id="PF00593">
    <property type="entry name" value="TonB_dep_Rec_b-barrel"/>
    <property type="match status" value="1"/>
</dbReference>
<dbReference type="EMBL" id="JACHBX010000001">
    <property type="protein sequence ID" value="MBB6132070.1"/>
    <property type="molecule type" value="Genomic_DNA"/>
</dbReference>
<keyword evidence="7" id="KW-0732">Signal</keyword>
<organism evidence="10 11">
    <name type="scientific">Massilia aurea</name>
    <dbReference type="NCBI Taxonomy" id="373040"/>
    <lineage>
        <taxon>Bacteria</taxon>
        <taxon>Pseudomonadati</taxon>
        <taxon>Pseudomonadota</taxon>
        <taxon>Betaproteobacteria</taxon>
        <taxon>Burkholderiales</taxon>
        <taxon>Oxalobacteraceae</taxon>
        <taxon>Telluria group</taxon>
        <taxon>Massilia</taxon>
    </lineage>
</organism>
<dbReference type="PANTHER" id="PTHR40980:SF4">
    <property type="entry name" value="TONB-DEPENDENT RECEPTOR-LIKE BETA-BARREL DOMAIN-CONTAINING PROTEIN"/>
    <property type="match status" value="1"/>
</dbReference>
<dbReference type="InterPro" id="IPR010104">
    <property type="entry name" value="TonB_rcpt_bac"/>
</dbReference>
<protein>
    <submittedName>
        <fullName evidence="10">TonB-dependent receptor</fullName>
    </submittedName>
</protein>
<dbReference type="Proteomes" id="UP000540787">
    <property type="component" value="Unassembled WGS sequence"/>
</dbReference>
<comment type="similarity">
    <text evidence="2 5">Belongs to the TonB-dependent receptor family.</text>
</comment>
<dbReference type="GO" id="GO:0009279">
    <property type="term" value="C:cell outer membrane"/>
    <property type="evidence" value="ECO:0007669"/>
    <property type="project" value="UniProtKB-SubCell"/>
</dbReference>
<feature type="region of interest" description="Disordered" evidence="6">
    <location>
        <begin position="38"/>
        <end position="59"/>
    </location>
</feature>
<dbReference type="InterPro" id="IPR000531">
    <property type="entry name" value="Beta-barrel_TonB"/>
</dbReference>
<evidence type="ECO:0000256" key="3">
    <source>
        <dbReference type="ARBA" id="ARBA00023136"/>
    </source>
</evidence>
<dbReference type="Gene3D" id="2.170.130.10">
    <property type="entry name" value="TonB-dependent receptor, plug domain"/>
    <property type="match status" value="1"/>
</dbReference>
<dbReference type="PANTHER" id="PTHR40980">
    <property type="entry name" value="PLUG DOMAIN-CONTAINING PROTEIN"/>
    <property type="match status" value="1"/>
</dbReference>
<gene>
    <name evidence="10" type="ORF">HD842_000181</name>
</gene>
<comment type="caution">
    <text evidence="10">The sequence shown here is derived from an EMBL/GenBank/DDBJ whole genome shotgun (WGS) entry which is preliminary data.</text>
</comment>
<dbReference type="Gene3D" id="2.40.170.20">
    <property type="entry name" value="TonB-dependent receptor, beta-barrel domain"/>
    <property type="match status" value="1"/>
</dbReference>
<keyword evidence="11" id="KW-1185">Reference proteome</keyword>
<evidence type="ECO:0000256" key="2">
    <source>
        <dbReference type="ARBA" id="ARBA00009810"/>
    </source>
</evidence>
<dbReference type="RefSeq" id="WP_229424538.1">
    <property type="nucleotide sequence ID" value="NZ_JACHBX010000001.1"/>
</dbReference>
<evidence type="ECO:0000313" key="11">
    <source>
        <dbReference type="Proteomes" id="UP000540787"/>
    </source>
</evidence>
<dbReference type="NCBIfam" id="TIGR01782">
    <property type="entry name" value="TonB-Xanth-Caul"/>
    <property type="match status" value="1"/>
</dbReference>
<feature type="signal peptide" evidence="7">
    <location>
        <begin position="1"/>
        <end position="29"/>
    </location>
</feature>
<evidence type="ECO:0000313" key="10">
    <source>
        <dbReference type="EMBL" id="MBB6132070.1"/>
    </source>
</evidence>
<name>A0A7W9U6W8_9BURK</name>
<dbReference type="InterPro" id="IPR036942">
    <property type="entry name" value="Beta-barrel_TonB_sf"/>
</dbReference>